<keyword evidence="1" id="KW-0784">Thiamine biosynthesis</keyword>
<accession>A0A2W6NFT6</accession>
<evidence type="ECO:0000256" key="1">
    <source>
        <dbReference type="ARBA" id="ARBA00022977"/>
    </source>
</evidence>
<dbReference type="PANTHER" id="PTHR30270:SF0">
    <property type="entry name" value="THIAMINE-MONOPHOSPHATE KINASE"/>
    <property type="match status" value="1"/>
</dbReference>
<keyword evidence="3" id="KW-0808">Transferase</keyword>
<keyword evidence="3" id="KW-0418">Kinase</keyword>
<dbReference type="OrthoDB" id="9802811at2"/>
<gene>
    <name evidence="3" type="ORF">B6S12_07015</name>
</gene>
<evidence type="ECO:0000259" key="2">
    <source>
        <dbReference type="Pfam" id="PF00586"/>
    </source>
</evidence>
<comment type="caution">
    <text evidence="3">The sequence shown here is derived from an EMBL/GenBank/DDBJ whole genome shotgun (WGS) entry which is preliminary data.</text>
</comment>
<dbReference type="Pfam" id="PF00586">
    <property type="entry name" value="AIRS"/>
    <property type="match status" value="1"/>
</dbReference>
<dbReference type="PANTHER" id="PTHR30270">
    <property type="entry name" value="THIAMINE-MONOPHOSPHATE KINASE"/>
    <property type="match status" value="1"/>
</dbReference>
<dbReference type="Gene3D" id="3.30.1330.10">
    <property type="entry name" value="PurM-like, N-terminal domain"/>
    <property type="match status" value="1"/>
</dbReference>
<dbReference type="EMBL" id="NBIU01000020">
    <property type="protein sequence ID" value="PZT47830.1"/>
    <property type="molecule type" value="Genomic_DNA"/>
</dbReference>
<proteinExistence type="predicted"/>
<dbReference type="GO" id="GO:0009228">
    <property type="term" value="P:thiamine biosynthetic process"/>
    <property type="evidence" value="ECO:0007669"/>
    <property type="project" value="UniProtKB-KW"/>
</dbReference>
<dbReference type="SUPFAM" id="SSF55326">
    <property type="entry name" value="PurM N-terminal domain-like"/>
    <property type="match status" value="1"/>
</dbReference>
<evidence type="ECO:0000313" key="3">
    <source>
        <dbReference type="EMBL" id="PZT47830.1"/>
    </source>
</evidence>
<dbReference type="NCBIfam" id="NF004354">
    <property type="entry name" value="PRK05731.2-3"/>
    <property type="match status" value="1"/>
</dbReference>
<dbReference type="InterPro" id="IPR006283">
    <property type="entry name" value="ThiL-like"/>
</dbReference>
<dbReference type="InterPro" id="IPR036921">
    <property type="entry name" value="PurM-like_N_sf"/>
</dbReference>
<sequence length="286" mass="33016">MLDREKQFIQTLRECGATFGIGDDGVVLDRFIYASDGFFEGVHFKRQWGDLKRQIAKCFYVNLSDIYAMNAIPKYALLTVCIPRDFKEGKNLAKDIAQIAKQNGVLLVGGDTLIGDKLHISLTLIGEKCKKLLYRKGIKIGDYLGYLEPKSALHLAKSQKFGKNIRHLKSALRFNAISKNSRFFTPKLYPKMLLELNLEAKAGMDISDGIFMELSRLSKINRIDFKILKKKGEWFYSPEEYQMLYALRKQKIQKAKKIALKNRHNLVIFAKAIRGKYQLKRRNWHS</sequence>
<keyword evidence="4" id="KW-1185">Reference proteome</keyword>
<protein>
    <submittedName>
        <fullName evidence="3">Thiamine-phosphate kinase</fullName>
    </submittedName>
</protein>
<evidence type="ECO:0000313" key="4">
    <source>
        <dbReference type="Proteomes" id="UP000249746"/>
    </source>
</evidence>
<dbReference type="GO" id="GO:0009030">
    <property type="term" value="F:thiamine-phosphate kinase activity"/>
    <property type="evidence" value="ECO:0007669"/>
    <property type="project" value="InterPro"/>
</dbReference>
<reference evidence="3 4" key="1">
    <citation type="submission" date="2017-03" db="EMBL/GenBank/DDBJ databases">
        <title>Genomic and clinical evidence uncovers the enterohepatic species Helicobacter valdiviensis as a potential human intestinal pathogen.</title>
        <authorList>
            <person name="Fresia P."/>
            <person name="Jara R."/>
            <person name="Sierra R."/>
            <person name="Ferres I."/>
            <person name="Greif G."/>
            <person name="Iraola G."/>
            <person name="Collado L."/>
        </authorList>
    </citation>
    <scope>NUCLEOTIDE SEQUENCE [LARGE SCALE GENOMIC DNA]</scope>
    <source>
        <strain evidence="3 4">WBE14</strain>
    </source>
</reference>
<feature type="domain" description="PurM-like N-terminal" evidence="2">
    <location>
        <begin position="22"/>
        <end position="126"/>
    </location>
</feature>
<dbReference type="InterPro" id="IPR016188">
    <property type="entry name" value="PurM-like_N"/>
</dbReference>
<organism evidence="3 4">
    <name type="scientific">Helicobacter valdiviensis</name>
    <dbReference type="NCBI Taxonomy" id="1458358"/>
    <lineage>
        <taxon>Bacteria</taxon>
        <taxon>Pseudomonadati</taxon>
        <taxon>Campylobacterota</taxon>
        <taxon>Epsilonproteobacteria</taxon>
        <taxon>Campylobacterales</taxon>
        <taxon>Helicobacteraceae</taxon>
        <taxon>Helicobacter</taxon>
    </lineage>
</organism>
<dbReference type="RefSeq" id="WP_111230096.1">
    <property type="nucleotide sequence ID" value="NZ_NBIU01000020.1"/>
</dbReference>
<dbReference type="AlphaFoldDB" id="A0A2W6NFT6"/>
<dbReference type="Proteomes" id="UP000249746">
    <property type="component" value="Unassembled WGS sequence"/>
</dbReference>
<name>A0A2W6NFT6_9HELI</name>